<keyword evidence="7" id="KW-1185">Reference proteome</keyword>
<dbReference type="PANTHER" id="PTHR30222">
    <property type="entry name" value="SPERMIDINE/PUTRESCINE-BINDING PERIPLASMIC PROTEIN"/>
    <property type="match status" value="1"/>
</dbReference>
<dbReference type="STRING" id="1499967.U27_03418"/>
<evidence type="ECO:0000256" key="5">
    <source>
        <dbReference type="SAM" id="SignalP"/>
    </source>
</evidence>
<dbReference type="PRINTS" id="PR00909">
    <property type="entry name" value="SPERMDNBNDNG"/>
</dbReference>
<dbReference type="HOGENOM" id="CLU_026974_1_5_0"/>
<dbReference type="EMBL" id="DF820464">
    <property type="protein sequence ID" value="GAK56456.1"/>
    <property type="molecule type" value="Genomic_DNA"/>
</dbReference>
<keyword evidence="2" id="KW-0813">Transport</keyword>
<comment type="subcellular location">
    <subcellularLocation>
        <location evidence="1">Periplasm</location>
    </subcellularLocation>
</comment>
<accession>A0A081BVV1</accession>
<evidence type="ECO:0000256" key="1">
    <source>
        <dbReference type="ARBA" id="ARBA00004418"/>
    </source>
</evidence>
<evidence type="ECO:0000256" key="4">
    <source>
        <dbReference type="ARBA" id="ARBA00022764"/>
    </source>
</evidence>
<dbReference type="Proteomes" id="UP000030661">
    <property type="component" value="Unassembled WGS sequence"/>
</dbReference>
<evidence type="ECO:0000256" key="3">
    <source>
        <dbReference type="ARBA" id="ARBA00022729"/>
    </source>
</evidence>
<dbReference type="eggNOG" id="COG0687">
    <property type="taxonomic scope" value="Bacteria"/>
</dbReference>
<evidence type="ECO:0000313" key="7">
    <source>
        <dbReference type="Proteomes" id="UP000030661"/>
    </source>
</evidence>
<protein>
    <submittedName>
        <fullName evidence="6">Spermidine/putrescine ABC transporter, substrate-binding protein</fullName>
    </submittedName>
</protein>
<dbReference type="InterPro" id="IPR006059">
    <property type="entry name" value="SBP"/>
</dbReference>
<dbReference type="SUPFAM" id="SSF53850">
    <property type="entry name" value="Periplasmic binding protein-like II"/>
    <property type="match status" value="1"/>
</dbReference>
<dbReference type="PANTHER" id="PTHR30222:SF17">
    <property type="entry name" value="SPERMIDINE_PUTRESCINE-BINDING PERIPLASMIC PROTEIN"/>
    <property type="match status" value="1"/>
</dbReference>
<organism evidence="6">
    <name type="scientific">Vecturithrix granuli</name>
    <dbReference type="NCBI Taxonomy" id="1499967"/>
    <lineage>
        <taxon>Bacteria</taxon>
        <taxon>Candidatus Moduliflexota</taxon>
        <taxon>Candidatus Vecturitrichia</taxon>
        <taxon>Candidatus Vecturitrichales</taxon>
        <taxon>Candidatus Vecturitrichaceae</taxon>
        <taxon>Candidatus Vecturithrix</taxon>
    </lineage>
</organism>
<dbReference type="Gene3D" id="3.40.190.10">
    <property type="entry name" value="Periplasmic binding protein-like II"/>
    <property type="match status" value="2"/>
</dbReference>
<gene>
    <name evidence="6" type="ORF">U27_03418</name>
</gene>
<sequence>MRRLCVFTILAILSLATMAFAQGELNLWTWEGYAPDELVAQFEAETGIKVNITYYSNNLELISKLRAAKGRGVDLVQPSVTLIPQAMDYDLYQPFDLSKLENLGNVYPSMLEDSKQLGAEIDGEIYGIPFSWGTEGIMYNTEKVTDPIDSFGAVFDEKYAGRITYRATLHSFISAGLYLGLGNRMRDIYVDEATARPILDKILAFLIEKKKLVKTYWTSRQENIDLFVQEAVWVGQGWDGTGWYLAQEGHPVKFIAPKEGALTWLDVFSLPQGSENIDNAYKWIDFTLRPEVAGKISDLGGFASAVEKSVDYISPERSALIKESFPKEAVENLWWYGIETTWWTNMMNEYIEKLKVAQ</sequence>
<evidence type="ECO:0000256" key="2">
    <source>
        <dbReference type="ARBA" id="ARBA00022448"/>
    </source>
</evidence>
<dbReference type="Pfam" id="PF13416">
    <property type="entry name" value="SBP_bac_8"/>
    <property type="match status" value="1"/>
</dbReference>
<proteinExistence type="predicted"/>
<dbReference type="AlphaFoldDB" id="A0A081BVV1"/>
<feature type="chain" id="PRO_5001755411" evidence="5">
    <location>
        <begin position="22"/>
        <end position="358"/>
    </location>
</feature>
<dbReference type="InterPro" id="IPR001188">
    <property type="entry name" value="Sperm_putr-bd"/>
</dbReference>
<evidence type="ECO:0000313" key="6">
    <source>
        <dbReference type="EMBL" id="GAK56456.1"/>
    </source>
</evidence>
<name>A0A081BVV1_VECG1</name>
<reference evidence="6" key="1">
    <citation type="journal article" date="2015" name="PeerJ">
        <title>First genomic representation of candidate bacterial phylum KSB3 points to enhanced environmental sensing as a trigger of wastewater bulking.</title>
        <authorList>
            <person name="Sekiguchi Y."/>
            <person name="Ohashi A."/>
            <person name="Parks D.H."/>
            <person name="Yamauchi T."/>
            <person name="Tyson G.W."/>
            <person name="Hugenholtz P."/>
        </authorList>
    </citation>
    <scope>NUCLEOTIDE SEQUENCE [LARGE SCALE GENOMIC DNA]</scope>
</reference>
<feature type="signal peptide" evidence="5">
    <location>
        <begin position="1"/>
        <end position="21"/>
    </location>
</feature>
<dbReference type="GO" id="GO:0019808">
    <property type="term" value="F:polyamine binding"/>
    <property type="evidence" value="ECO:0007669"/>
    <property type="project" value="InterPro"/>
</dbReference>
<dbReference type="GO" id="GO:0042597">
    <property type="term" value="C:periplasmic space"/>
    <property type="evidence" value="ECO:0007669"/>
    <property type="project" value="UniProtKB-SubCell"/>
</dbReference>
<keyword evidence="4" id="KW-0574">Periplasm</keyword>
<dbReference type="GO" id="GO:0015846">
    <property type="term" value="P:polyamine transport"/>
    <property type="evidence" value="ECO:0007669"/>
    <property type="project" value="InterPro"/>
</dbReference>
<keyword evidence="3 5" id="KW-0732">Signal</keyword>